<sequence length="78" mass="7951">MGGNLVVTAGRDGHARVRGQRLVTVGDGPVDRPRERLGAALQAVQVVVVDVLGAEEREGNPSSSTATATAATVACSIR</sequence>
<gene>
    <name evidence="2" type="ORF">GCM10025864_28040</name>
</gene>
<comment type="caution">
    <text evidence="2">The sequence shown here is derived from an EMBL/GenBank/DDBJ whole genome shotgun (WGS) entry which is preliminary data.</text>
</comment>
<protein>
    <submittedName>
        <fullName evidence="2">Uncharacterized protein</fullName>
    </submittedName>
</protein>
<organism evidence="2 3">
    <name type="scientific">Luteimicrobium album</name>
    <dbReference type="NCBI Taxonomy" id="1054550"/>
    <lineage>
        <taxon>Bacteria</taxon>
        <taxon>Bacillati</taxon>
        <taxon>Actinomycetota</taxon>
        <taxon>Actinomycetes</taxon>
        <taxon>Micrococcales</taxon>
        <taxon>Luteimicrobium</taxon>
    </lineage>
</organism>
<proteinExistence type="predicted"/>
<evidence type="ECO:0000313" key="2">
    <source>
        <dbReference type="EMBL" id="GMA25045.1"/>
    </source>
</evidence>
<evidence type="ECO:0000256" key="1">
    <source>
        <dbReference type="SAM" id="MobiDB-lite"/>
    </source>
</evidence>
<keyword evidence="3" id="KW-1185">Reference proteome</keyword>
<dbReference type="EMBL" id="BSUK01000001">
    <property type="protein sequence ID" value="GMA25045.1"/>
    <property type="molecule type" value="Genomic_DNA"/>
</dbReference>
<accession>A0ABQ6I2Q0</accession>
<name>A0ABQ6I2Q0_9MICO</name>
<reference evidence="3" key="1">
    <citation type="journal article" date="2019" name="Int. J. Syst. Evol. Microbiol.">
        <title>The Global Catalogue of Microorganisms (GCM) 10K type strain sequencing project: providing services to taxonomists for standard genome sequencing and annotation.</title>
        <authorList>
            <consortium name="The Broad Institute Genomics Platform"/>
            <consortium name="The Broad Institute Genome Sequencing Center for Infectious Disease"/>
            <person name="Wu L."/>
            <person name="Ma J."/>
        </authorList>
    </citation>
    <scope>NUCLEOTIDE SEQUENCE [LARGE SCALE GENOMIC DNA]</scope>
    <source>
        <strain evidence="3">NBRC 106348</strain>
    </source>
</reference>
<feature type="region of interest" description="Disordered" evidence="1">
    <location>
        <begin position="57"/>
        <end position="78"/>
    </location>
</feature>
<feature type="compositionally biased region" description="Low complexity" evidence="1">
    <location>
        <begin position="62"/>
        <end position="72"/>
    </location>
</feature>
<evidence type="ECO:0000313" key="3">
    <source>
        <dbReference type="Proteomes" id="UP001157091"/>
    </source>
</evidence>
<dbReference type="Proteomes" id="UP001157091">
    <property type="component" value="Unassembled WGS sequence"/>
</dbReference>